<evidence type="ECO:0000256" key="3">
    <source>
        <dbReference type="ARBA" id="ARBA00013149"/>
    </source>
</evidence>
<dbReference type="EC" id="4.1.99.3" evidence="3"/>
<organism evidence="16 17">
    <name type="scientific">Schistosoma haematobium</name>
    <name type="common">Blood fluke</name>
    <dbReference type="NCBI Taxonomy" id="6185"/>
    <lineage>
        <taxon>Eukaryota</taxon>
        <taxon>Metazoa</taxon>
        <taxon>Spiralia</taxon>
        <taxon>Lophotrochozoa</taxon>
        <taxon>Platyhelminthes</taxon>
        <taxon>Trematoda</taxon>
        <taxon>Digenea</taxon>
        <taxon>Strigeidida</taxon>
        <taxon>Schistosomatoidea</taxon>
        <taxon>Schistosomatidae</taxon>
        <taxon>Schistosoma</taxon>
    </lineage>
</organism>
<evidence type="ECO:0000256" key="13">
    <source>
        <dbReference type="ARBA" id="ARBA00059220"/>
    </source>
</evidence>
<comment type="function">
    <text evidence="13">Involved in repair of UV radiation-induced DNA damage. Catalyzes the light-dependent monomerization (300-600 nm) of cyclobutyl pyrimidine dimers (in cis-syn configuration), which are formed between adjacent bases on the same DNA strand upon exposure to ultraviolet radiation.</text>
</comment>
<evidence type="ECO:0000313" key="16">
    <source>
        <dbReference type="EMBL" id="KAH9594976.1"/>
    </source>
</evidence>
<evidence type="ECO:0000259" key="15">
    <source>
        <dbReference type="PROSITE" id="PS51645"/>
    </source>
</evidence>
<comment type="catalytic activity">
    <reaction evidence="12">
        <text>cyclobutadipyrimidine (in DNA) = 2 pyrimidine residues (in DNA).</text>
        <dbReference type="EC" id="4.1.99.3"/>
    </reaction>
</comment>
<dbReference type="GO" id="GO:0003904">
    <property type="term" value="F:deoxyribodipyrimidine photo-lyase activity"/>
    <property type="evidence" value="ECO:0007669"/>
    <property type="project" value="UniProtKB-EC"/>
</dbReference>
<evidence type="ECO:0000256" key="5">
    <source>
        <dbReference type="ARBA" id="ARBA00022630"/>
    </source>
</evidence>
<evidence type="ECO:0000256" key="2">
    <source>
        <dbReference type="ARBA" id="ARBA00006409"/>
    </source>
</evidence>
<dbReference type="FunFam" id="1.10.579.10:FF:000002">
    <property type="entry name" value="Deoxyribodipyrimidine photolyase"/>
    <property type="match status" value="1"/>
</dbReference>
<evidence type="ECO:0000256" key="7">
    <source>
        <dbReference type="ARBA" id="ARBA00022827"/>
    </source>
</evidence>
<evidence type="ECO:0000256" key="9">
    <source>
        <dbReference type="ARBA" id="ARBA00023204"/>
    </source>
</evidence>
<evidence type="ECO:0000313" key="17">
    <source>
        <dbReference type="Proteomes" id="UP000471633"/>
    </source>
</evidence>
<evidence type="ECO:0000256" key="12">
    <source>
        <dbReference type="ARBA" id="ARBA00033999"/>
    </source>
</evidence>
<keyword evidence="5" id="KW-0285">Flavoprotein</keyword>
<dbReference type="SUPFAM" id="SSF48173">
    <property type="entry name" value="Cryptochrome/photolyase FAD-binding domain"/>
    <property type="match status" value="1"/>
</dbReference>
<dbReference type="InterPro" id="IPR052219">
    <property type="entry name" value="Photolyase_Class-2"/>
</dbReference>
<dbReference type="Pfam" id="PF00875">
    <property type="entry name" value="DNA_photolyase"/>
    <property type="match status" value="1"/>
</dbReference>
<keyword evidence="8" id="KW-0238">DNA-binding</keyword>
<dbReference type="Gene3D" id="1.25.40.80">
    <property type="match status" value="1"/>
</dbReference>
<dbReference type="AlphaFoldDB" id="A0A922S5I0"/>
<reference evidence="16" key="3">
    <citation type="submission" date="2021-06" db="EMBL/GenBank/DDBJ databases">
        <title>Chromosome-level genome assembly for S. haematobium.</title>
        <authorList>
            <person name="Stroehlein A.J."/>
        </authorList>
    </citation>
    <scope>NUCLEOTIDE SEQUENCE</scope>
</reference>
<dbReference type="InterPro" id="IPR036134">
    <property type="entry name" value="Crypto/Photolyase_FAD-like_sf"/>
</dbReference>
<dbReference type="EMBL" id="AMPZ03000001">
    <property type="protein sequence ID" value="KAH9594976.1"/>
    <property type="molecule type" value="Genomic_DNA"/>
</dbReference>
<dbReference type="InterPro" id="IPR006050">
    <property type="entry name" value="DNA_photolyase_N"/>
</dbReference>
<dbReference type="SUPFAM" id="SSF52425">
    <property type="entry name" value="Cryptochrome/photolyase, N-terminal domain"/>
    <property type="match status" value="1"/>
</dbReference>
<dbReference type="Gene3D" id="1.10.579.10">
    <property type="entry name" value="DNA Cyclobutane Dipyrimidine Photolyase, subunit A, domain 3"/>
    <property type="match status" value="1"/>
</dbReference>
<dbReference type="PANTHER" id="PTHR10211">
    <property type="entry name" value="DEOXYRIBODIPYRIMIDINE PHOTOLYASE"/>
    <property type="match status" value="1"/>
</dbReference>
<dbReference type="InterPro" id="IPR014729">
    <property type="entry name" value="Rossmann-like_a/b/a_fold"/>
</dbReference>
<reference evidence="16" key="1">
    <citation type="journal article" date="2012" name="Nat. Genet.">
        <title>Whole-genome sequence of Schistosoma haematobium.</title>
        <authorList>
            <person name="Young N.D."/>
            <person name="Jex A.R."/>
            <person name="Li B."/>
            <person name="Liu S."/>
            <person name="Yang L."/>
            <person name="Xiong Z."/>
            <person name="Li Y."/>
            <person name="Cantacessi C."/>
            <person name="Hall R.S."/>
            <person name="Xu X."/>
            <person name="Chen F."/>
            <person name="Wu X."/>
            <person name="Zerlotini A."/>
            <person name="Oliveira G."/>
            <person name="Hofmann A."/>
            <person name="Zhang G."/>
            <person name="Fang X."/>
            <person name="Kang Y."/>
            <person name="Campbell B.E."/>
            <person name="Loukas A."/>
            <person name="Ranganathan S."/>
            <person name="Rollinson D."/>
            <person name="Rinaldi G."/>
            <person name="Brindley P.J."/>
            <person name="Yang H."/>
            <person name="Wang J."/>
            <person name="Wang J."/>
            <person name="Gasser R.B."/>
        </authorList>
    </citation>
    <scope>NUCLEOTIDE SEQUENCE</scope>
</reference>
<dbReference type="KEGG" id="shx:MS3_00009640"/>
<evidence type="ECO:0000256" key="11">
    <source>
        <dbReference type="ARBA" id="ARBA00031671"/>
    </source>
</evidence>
<keyword evidence="10" id="KW-0456">Lyase</keyword>
<dbReference type="FunFam" id="1.25.40.80:FF:000004">
    <property type="entry name" value="Deoxyribodipyrimidine photolyase"/>
    <property type="match status" value="1"/>
</dbReference>
<dbReference type="RefSeq" id="XP_051073999.1">
    <property type="nucleotide sequence ID" value="XM_051218038.1"/>
</dbReference>
<sequence>MTSQVGRYDVLQWIQDIAKKRLTVANTVSEFKYAKCRVRQLKGPNHFPSLDENFEEKTHETILKSDNKMGVLYWMIRDQRVQDNWAFLFAQRLALKFKVPLHVCFCLVPKFQAETLRHYTFMVEGLKEVEKECRELCIPFHITSVANNSSPTNQSVKTGIKRKLPESVNNCCYADTVAQSVLSLIQNVNISCIVTDFFPLREPTAWIKQLAELLPENIPFCQVDAHNVVPVWHASDHLEYAARTIRPKLHQKANNLMTEFPPLTKHPYCHQSSLSPIDWNYWTSKFSVDSSVKPIDWAIPGTSGGLTTLHTFIYEKLSKYADCRNDPTKNCLSDLSPWFHYGQIAPQRAIMEVKLWRHKYKDSVDAFVEEAFIRRELSDNFCYYNPKYDSIEGAWKWAQDTLAQHAHDKRNPSYSEEIMIAAETKDDLWNAAQRQLVRSGKLHGFLRMYWAKKILEWHGSGPSAALKLALYLNDRYALDGSDPNGFVGVMWSICGVHDQGWAERPVFGKIRCMTYKGCLGKFSVPTFVARYPNFLFNTSFFQIPKSGPTHLNSLGKSHLDKNKCRFWKEQRQFTNDIYGE</sequence>
<dbReference type="InterPro" id="IPR036155">
    <property type="entry name" value="Crypto/Photolyase_N_sf"/>
</dbReference>
<evidence type="ECO:0000256" key="10">
    <source>
        <dbReference type="ARBA" id="ARBA00023239"/>
    </source>
</evidence>
<comment type="similarity">
    <text evidence="2">Belongs to the DNA photolyase class-2 family.</text>
</comment>
<dbReference type="GO" id="GO:0000719">
    <property type="term" value="P:photoreactive repair"/>
    <property type="evidence" value="ECO:0007669"/>
    <property type="project" value="TreeGrafter"/>
</dbReference>
<protein>
    <recommendedName>
        <fullName evidence="4">Deoxyribodipyrimidine photo-lyase</fullName>
        <ecNumber evidence="3">4.1.99.3</ecNumber>
    </recommendedName>
    <alternativeName>
        <fullName evidence="11">DNA photolyase</fullName>
    </alternativeName>
    <alternativeName>
        <fullName evidence="14">Photoreactivating enzyme</fullName>
    </alternativeName>
</protein>
<dbReference type="CTD" id="24598470"/>
<feature type="domain" description="Photolyase/cryptochrome alpha/beta" evidence="15">
    <location>
        <begin position="69"/>
        <end position="231"/>
    </location>
</feature>
<reference evidence="16" key="2">
    <citation type="journal article" date="2019" name="Gigascience">
        <title>High-quality Schistosoma haematobium genome achieved by single-molecule and long-range sequencing.</title>
        <authorList>
            <person name="Stroehlein A.J."/>
            <person name="Korhonen P.K."/>
            <person name="Chong T.M."/>
            <person name="Lim Y.L."/>
            <person name="Chan K.G."/>
            <person name="Webster B."/>
            <person name="Rollinson D."/>
            <person name="Brindley P.J."/>
            <person name="Gasser R.B."/>
            <person name="Young N.D."/>
        </authorList>
    </citation>
    <scope>NUCLEOTIDE SEQUENCE</scope>
</reference>
<evidence type="ECO:0000256" key="8">
    <source>
        <dbReference type="ARBA" id="ARBA00023125"/>
    </source>
</evidence>
<dbReference type="PANTHER" id="PTHR10211:SF0">
    <property type="entry name" value="DEOXYRIBODIPYRIMIDINE PHOTO-LYASE"/>
    <property type="match status" value="1"/>
</dbReference>
<comment type="caution">
    <text evidence="16">The sequence shown here is derived from an EMBL/GenBank/DDBJ whole genome shotgun (WGS) entry which is preliminary data.</text>
</comment>
<evidence type="ECO:0000256" key="14">
    <source>
        <dbReference type="ARBA" id="ARBA00083107"/>
    </source>
</evidence>
<dbReference type="Proteomes" id="UP000471633">
    <property type="component" value="Unassembled WGS sequence"/>
</dbReference>
<keyword evidence="7" id="KW-0274">FAD</keyword>
<name>A0A922S5I0_SCHHA</name>
<evidence type="ECO:0000256" key="6">
    <source>
        <dbReference type="ARBA" id="ARBA00022763"/>
    </source>
</evidence>
<keyword evidence="6" id="KW-0227">DNA damage</keyword>
<dbReference type="PROSITE" id="PS51645">
    <property type="entry name" value="PHR_CRY_ALPHA_BETA"/>
    <property type="match status" value="1"/>
</dbReference>
<evidence type="ECO:0000256" key="4">
    <source>
        <dbReference type="ARBA" id="ARBA00014046"/>
    </source>
</evidence>
<evidence type="ECO:0000256" key="1">
    <source>
        <dbReference type="ARBA" id="ARBA00001974"/>
    </source>
</evidence>
<reference evidence="16" key="4">
    <citation type="journal article" date="2022" name="PLoS Pathog.">
        <title>Chromosome-level genome of Schistosoma haematobium underpins genome-wide explorations of molecular variation.</title>
        <authorList>
            <person name="Stroehlein A.J."/>
            <person name="Korhonen P.K."/>
            <person name="Lee V.V."/>
            <person name="Ralph S.A."/>
            <person name="Mentink-Kane M."/>
            <person name="You H."/>
            <person name="McManus D.P."/>
            <person name="Tchuente L.T."/>
            <person name="Stothard J.R."/>
            <person name="Kaur P."/>
            <person name="Dudchenko O."/>
            <person name="Aiden E.L."/>
            <person name="Yang B."/>
            <person name="Yang H."/>
            <person name="Emery A.M."/>
            <person name="Webster B.L."/>
            <person name="Brindley P.J."/>
            <person name="Rollinson D."/>
            <person name="Chang B.C.H."/>
            <person name="Gasser R.B."/>
            <person name="Young N.D."/>
        </authorList>
    </citation>
    <scope>NUCLEOTIDE SEQUENCE</scope>
</reference>
<dbReference type="GeneID" id="24598470"/>
<dbReference type="Gene3D" id="3.40.50.620">
    <property type="entry name" value="HUPs"/>
    <property type="match status" value="1"/>
</dbReference>
<dbReference type="GO" id="GO:0003677">
    <property type="term" value="F:DNA binding"/>
    <property type="evidence" value="ECO:0007669"/>
    <property type="project" value="UniProtKB-KW"/>
</dbReference>
<gene>
    <name evidence="16" type="ORF">MS3_00009640</name>
</gene>
<keyword evidence="9" id="KW-0234">DNA repair</keyword>
<keyword evidence="17" id="KW-1185">Reference proteome</keyword>
<accession>A0A922S5I0</accession>
<proteinExistence type="inferred from homology"/>
<comment type="cofactor">
    <cofactor evidence="1">
        <name>FAD</name>
        <dbReference type="ChEBI" id="CHEBI:57692"/>
    </cofactor>
</comment>